<feature type="compositionally biased region" description="Acidic residues" evidence="1">
    <location>
        <begin position="46"/>
        <end position="57"/>
    </location>
</feature>
<evidence type="ECO:0000313" key="2">
    <source>
        <dbReference type="EMBL" id="OXA55255.1"/>
    </source>
</evidence>
<comment type="caution">
    <text evidence="2">The sequence shown here is derived from an EMBL/GenBank/DDBJ whole genome shotgun (WGS) entry which is preliminary data.</text>
</comment>
<evidence type="ECO:0000256" key="1">
    <source>
        <dbReference type="SAM" id="MobiDB-lite"/>
    </source>
</evidence>
<gene>
    <name evidence="2" type="ORF">Fcan01_09849</name>
</gene>
<accession>A0A226ECF4</accession>
<sequence length="588" mass="67212">MSATPTSSSSKRKETPISSKGSAKKKKGEKSETEGTEKKFRYLVPDSDDNSGGEEEKEGQVRPEWKIVPAPRDPPTRPNSKYVQTRKEIQVRADKPTPPWWKMAKVLKTEKKQSTQPKDQSDNKLRAFFFKLNEELKKKDEEEEKVDEMEVEENSEWTDDMRKRVVGYLEKVGMDGLPVPETNYNVAYKSGLLMIISKTTTIPVCYQLGCFSTHGARVTKFPKCLKHKGEKTGFVVGEFTDGENNRHNVIFHVITSFTFDEDDEEEVKESNATTSLKKVIAYSGAKSTSENGWQTYCQERILKGKPKPEAVEIEGTRTNRRRRYFDEEDDAMKIYCSRQTVTLLKMLLWPNTTTKIICINEMINFPNGAYKEFKEEMDLWKMELRVYDTLKMEDANKMISPVPYLKVAKSGDTIGSMLKSEKKKKGGDEEDDKMKTEEKVAVLYWVSNPYILYAGQAISVSVHSNPSTSDPLICYKQQMGGDPTYKIIPIGTVKDDDKHKWEAHHQIAAFFASVLKMQNCINPDDYTLLPQNSTTYPYGINKQTSSKHFDKKSLGIINELMKKYFCIDVYLGAKALVESGESELFLFN</sequence>
<reference evidence="2 3" key="1">
    <citation type="submission" date="2015-12" db="EMBL/GenBank/DDBJ databases">
        <title>The genome of Folsomia candida.</title>
        <authorList>
            <person name="Faddeeva A."/>
            <person name="Derks M.F."/>
            <person name="Anvar Y."/>
            <person name="Smit S."/>
            <person name="Van Straalen N."/>
            <person name="Roelofs D."/>
        </authorList>
    </citation>
    <scope>NUCLEOTIDE SEQUENCE [LARGE SCALE GENOMIC DNA]</scope>
    <source>
        <strain evidence="2 3">VU population</strain>
        <tissue evidence="2">Whole body</tissue>
    </source>
</reference>
<dbReference type="Proteomes" id="UP000198287">
    <property type="component" value="Unassembled WGS sequence"/>
</dbReference>
<feature type="compositionally biased region" description="Basic and acidic residues" evidence="1">
    <location>
        <begin position="29"/>
        <end position="40"/>
    </location>
</feature>
<organism evidence="2 3">
    <name type="scientific">Folsomia candida</name>
    <name type="common">Springtail</name>
    <dbReference type="NCBI Taxonomy" id="158441"/>
    <lineage>
        <taxon>Eukaryota</taxon>
        <taxon>Metazoa</taxon>
        <taxon>Ecdysozoa</taxon>
        <taxon>Arthropoda</taxon>
        <taxon>Hexapoda</taxon>
        <taxon>Collembola</taxon>
        <taxon>Entomobryomorpha</taxon>
        <taxon>Isotomoidea</taxon>
        <taxon>Isotomidae</taxon>
        <taxon>Proisotominae</taxon>
        <taxon>Folsomia</taxon>
    </lineage>
</organism>
<name>A0A226ECF4_FOLCA</name>
<dbReference type="EMBL" id="LNIX01000004">
    <property type="protein sequence ID" value="OXA55255.1"/>
    <property type="molecule type" value="Genomic_DNA"/>
</dbReference>
<evidence type="ECO:0000313" key="3">
    <source>
        <dbReference type="Proteomes" id="UP000198287"/>
    </source>
</evidence>
<feature type="region of interest" description="Disordered" evidence="1">
    <location>
        <begin position="1"/>
        <end position="89"/>
    </location>
</feature>
<proteinExistence type="predicted"/>
<dbReference type="AlphaFoldDB" id="A0A226ECF4"/>
<keyword evidence="3" id="KW-1185">Reference proteome</keyword>
<protein>
    <submittedName>
        <fullName evidence="2">Uncharacterized protein</fullName>
    </submittedName>
</protein>